<accession>A0ABW6FF13</accession>
<evidence type="ECO:0000259" key="1">
    <source>
        <dbReference type="Pfam" id="PF13924"/>
    </source>
</evidence>
<sequence>MLVDELIGAWVLEDFSATREGVTTHPLGEQPGGLLLYTADGWMSALLTSGPKGGTDFTDTRDAPEGTVAYAGRWERTAEGSVLHHVQSSHFGPWVGATLQRGVRFRPGSLELTAVTTRGSRWLLRWRRAESAPPRLGR</sequence>
<dbReference type="EMBL" id="JBHXIJ010000017">
    <property type="protein sequence ID" value="MFD5098251.1"/>
    <property type="molecule type" value="Genomic_DNA"/>
</dbReference>
<comment type="caution">
    <text evidence="2">The sequence shown here is derived from an EMBL/GenBank/DDBJ whole genome shotgun (WGS) entry which is preliminary data.</text>
</comment>
<dbReference type="Proteomes" id="UP001598448">
    <property type="component" value="Unassembled WGS sequence"/>
</dbReference>
<keyword evidence="3" id="KW-1185">Reference proteome</keyword>
<reference evidence="2 3" key="1">
    <citation type="submission" date="2024-09" db="EMBL/GenBank/DDBJ databases">
        <title>The Natural Products Discovery Center: Release of the First 8490 Sequenced Strains for Exploring Actinobacteria Biosynthetic Diversity.</title>
        <authorList>
            <person name="Kalkreuter E."/>
            <person name="Kautsar S.A."/>
            <person name="Yang D."/>
            <person name="Bader C.D."/>
            <person name="Teijaro C.N."/>
            <person name="Fluegel L."/>
            <person name="Davis C.M."/>
            <person name="Simpson J.R."/>
            <person name="Lauterbach L."/>
            <person name="Steele A.D."/>
            <person name="Gui C."/>
            <person name="Meng S."/>
            <person name="Li G."/>
            <person name="Viehrig K."/>
            <person name="Ye F."/>
            <person name="Su P."/>
            <person name="Kiefer A.F."/>
            <person name="Nichols A."/>
            <person name="Cepeda A.J."/>
            <person name="Yan W."/>
            <person name="Fan B."/>
            <person name="Jiang Y."/>
            <person name="Adhikari A."/>
            <person name="Zheng C.-J."/>
            <person name="Schuster L."/>
            <person name="Cowan T.M."/>
            <person name="Smanski M.J."/>
            <person name="Chevrette M.G."/>
            <person name="De Carvalho L.P.S."/>
            <person name="Shen B."/>
        </authorList>
    </citation>
    <scope>NUCLEOTIDE SEQUENCE [LARGE SCALE GENOMIC DNA]</scope>
    <source>
        <strain evidence="2 3">NPDC058348</strain>
    </source>
</reference>
<dbReference type="RefSeq" id="WP_386708869.1">
    <property type="nucleotide sequence ID" value="NZ_JBHXIJ010000017.1"/>
</dbReference>
<protein>
    <submittedName>
        <fullName evidence="2">Lipocalin-like domain-containing protein</fullName>
    </submittedName>
</protein>
<evidence type="ECO:0000313" key="2">
    <source>
        <dbReference type="EMBL" id="MFD5098251.1"/>
    </source>
</evidence>
<evidence type="ECO:0000313" key="3">
    <source>
        <dbReference type="Proteomes" id="UP001598448"/>
    </source>
</evidence>
<feature type="domain" description="Lipocalin-like" evidence="1">
    <location>
        <begin position="7"/>
        <end position="127"/>
    </location>
</feature>
<dbReference type="InterPro" id="IPR024311">
    <property type="entry name" value="Lipocalin-like"/>
</dbReference>
<proteinExistence type="predicted"/>
<name>A0ABW6FF13_9ACTN</name>
<gene>
    <name evidence="2" type="ORF">ACFWJN_04600</name>
</gene>
<dbReference type="Pfam" id="PF13924">
    <property type="entry name" value="Lipocalin_5"/>
    <property type="match status" value="1"/>
</dbReference>
<organism evidence="2 3">
    <name type="scientific">Streptomyces albidochromogenes</name>
    <dbReference type="NCBI Taxonomy" id="329524"/>
    <lineage>
        <taxon>Bacteria</taxon>
        <taxon>Bacillati</taxon>
        <taxon>Actinomycetota</taxon>
        <taxon>Actinomycetes</taxon>
        <taxon>Kitasatosporales</taxon>
        <taxon>Streptomycetaceae</taxon>
        <taxon>Streptomyces</taxon>
    </lineage>
</organism>